<keyword evidence="1" id="KW-1133">Transmembrane helix</keyword>
<accession>A0A1W0E7U3</accession>
<keyword evidence="1" id="KW-0472">Membrane</keyword>
<feature type="signal peptide" evidence="2">
    <location>
        <begin position="1"/>
        <end position="21"/>
    </location>
</feature>
<protein>
    <submittedName>
        <fullName evidence="3">Uncharacterized protein</fullName>
    </submittedName>
</protein>
<evidence type="ECO:0000313" key="4">
    <source>
        <dbReference type="Proteomes" id="UP000192758"/>
    </source>
</evidence>
<organism evidence="3 4">
    <name type="scientific">Ecytonucleospora hepatopenaei</name>
    <dbReference type="NCBI Taxonomy" id="646526"/>
    <lineage>
        <taxon>Eukaryota</taxon>
        <taxon>Fungi</taxon>
        <taxon>Fungi incertae sedis</taxon>
        <taxon>Microsporidia</taxon>
        <taxon>Enterocytozoonidae</taxon>
        <taxon>Ecytonucleospora</taxon>
    </lineage>
</organism>
<feature type="chain" id="PRO_5012799976" evidence="2">
    <location>
        <begin position="22"/>
        <end position="105"/>
    </location>
</feature>
<evidence type="ECO:0000256" key="1">
    <source>
        <dbReference type="SAM" id="Phobius"/>
    </source>
</evidence>
<keyword evidence="1" id="KW-0812">Transmembrane</keyword>
<feature type="transmembrane region" description="Helical" evidence="1">
    <location>
        <begin position="74"/>
        <end position="95"/>
    </location>
</feature>
<dbReference type="VEuPathDB" id="MicrosporidiaDB:EHP00_782"/>
<keyword evidence="4" id="KW-1185">Reference proteome</keyword>
<dbReference type="AlphaFoldDB" id="A0A1W0E7U3"/>
<dbReference type="Proteomes" id="UP000192758">
    <property type="component" value="Unassembled WGS sequence"/>
</dbReference>
<dbReference type="EMBL" id="MNPJ01000011">
    <property type="protein sequence ID" value="OQS55320.1"/>
    <property type="molecule type" value="Genomic_DNA"/>
</dbReference>
<reference evidence="3 4" key="1">
    <citation type="journal article" date="2017" name="Environ. Microbiol.">
        <title>Decay of the glycolytic pathway and adaptation to intranuclear parasitism within Enterocytozoonidae microsporidia.</title>
        <authorList>
            <person name="Wiredu Boakye D."/>
            <person name="Jaroenlak P."/>
            <person name="Prachumwat A."/>
            <person name="Williams T.A."/>
            <person name="Bateman K.S."/>
            <person name="Itsathitphaisarn O."/>
            <person name="Sritunyalucksana K."/>
            <person name="Paszkiewicz K.H."/>
            <person name="Moore K.A."/>
            <person name="Stentiford G.D."/>
            <person name="Williams B.A."/>
        </authorList>
    </citation>
    <scope>NUCLEOTIDE SEQUENCE [LARGE SCALE GENOMIC DNA]</scope>
    <source>
        <strain evidence="3 4">TH1</strain>
    </source>
</reference>
<evidence type="ECO:0000256" key="2">
    <source>
        <dbReference type="SAM" id="SignalP"/>
    </source>
</evidence>
<name>A0A1W0E7U3_9MICR</name>
<proteinExistence type="predicted"/>
<sequence length="105" mass="12387">MKMIFIFLAFILSWYLPPQDQHLYMDGTNNTDGPEKDLAWDHSFCNYPSFFIPEFLCTTENGIKINEWISDHPVYFYGGIALFSSVSLWVIAFCINKKLKRRSEY</sequence>
<gene>
    <name evidence="3" type="ORF">EHP00_782</name>
</gene>
<keyword evidence="2" id="KW-0732">Signal</keyword>
<evidence type="ECO:0000313" key="3">
    <source>
        <dbReference type="EMBL" id="OQS55320.1"/>
    </source>
</evidence>
<comment type="caution">
    <text evidence="3">The sequence shown here is derived from an EMBL/GenBank/DDBJ whole genome shotgun (WGS) entry which is preliminary data.</text>
</comment>